<evidence type="ECO:0000313" key="14">
    <source>
        <dbReference type="EMBL" id="GAA0164853.1"/>
    </source>
</evidence>
<dbReference type="GO" id="GO:0005506">
    <property type="term" value="F:iron ion binding"/>
    <property type="evidence" value="ECO:0007669"/>
    <property type="project" value="InterPro"/>
</dbReference>
<dbReference type="EMBL" id="BAABME010005174">
    <property type="protein sequence ID" value="GAA0164853.1"/>
    <property type="molecule type" value="Genomic_DNA"/>
</dbReference>
<reference evidence="14 15" key="1">
    <citation type="submission" date="2024-01" db="EMBL/GenBank/DDBJ databases">
        <title>The complete chloroplast genome sequence of Lithospermum erythrorhizon: insights into the phylogenetic relationship among Boraginaceae species and the maternal lineages of purple gromwells.</title>
        <authorList>
            <person name="Okada T."/>
            <person name="Watanabe K."/>
        </authorList>
    </citation>
    <scope>NUCLEOTIDE SEQUENCE [LARGE SCALE GENOMIC DNA]</scope>
</reference>
<keyword evidence="6 13" id="KW-1133">Transmembrane helix</keyword>
<evidence type="ECO:0000256" key="8">
    <source>
        <dbReference type="ARBA" id="ARBA00023004"/>
    </source>
</evidence>
<feature type="binding site" description="axial binding residue" evidence="11">
    <location>
        <position position="462"/>
    </location>
    <ligand>
        <name>heme</name>
        <dbReference type="ChEBI" id="CHEBI:30413"/>
    </ligand>
    <ligandPart>
        <name>Fe</name>
        <dbReference type="ChEBI" id="CHEBI:18248"/>
    </ligandPart>
</feature>
<dbReference type="InterPro" id="IPR017972">
    <property type="entry name" value="Cyt_P450_CS"/>
</dbReference>
<sequence length="514" mass="59015">MLIVQGTPYLLLSFFFICILVMLIRILRSIWWTPIHIQHQMRSQEINGPVYNFLHGNTKEIINMRRESTSQDMEDLSHDILPRILPHIHSWRNSYGANFLYWIGPKPQLVITEVDLVKEVLTNKIGNFPKLDLEGYSKRLLGDGLSSSKGEKWSSMRKLASHAFHRESLKNMIPGMITSVDTMLEKWKEFAGKEVEVFGDFRVLTSEIISKTAFGSNYLEGKNIFEMLIKLAQIVARNAHTIRFPVISRFVRTRDELESEKLEQGIKDCITQIIKKRQQGKHDKGDCNRDFLGELLQANDATDKRNSISLEDMVDECKTFYFAGHETTASLLGWTILLLAIHKDWQDRARQEVITLFGLENPNTDGLSKMQLMNMILEESLRLYPPVPVIKRKVTKHVSLKKLTLPPQLELYISPLALHHDPKIWGEDVLLFKPERFSGGVIKASNNNPSAFLPFGFGPRTCVGLNFAMIEAKIALSKILQRYMFTLSPAYIHSPVQPFMLQPEHGIQVILYKL</sequence>
<dbReference type="PANTHER" id="PTHR24282:SF20">
    <property type="entry name" value="CYTOCHROME P450 CYP749A22-LIKE"/>
    <property type="match status" value="1"/>
</dbReference>
<evidence type="ECO:0000256" key="2">
    <source>
        <dbReference type="ARBA" id="ARBA00010617"/>
    </source>
</evidence>
<evidence type="ECO:0000256" key="9">
    <source>
        <dbReference type="ARBA" id="ARBA00023033"/>
    </source>
</evidence>
<dbReference type="GO" id="GO:0016705">
    <property type="term" value="F:oxidoreductase activity, acting on paired donors, with incorporation or reduction of molecular oxygen"/>
    <property type="evidence" value="ECO:0007669"/>
    <property type="project" value="InterPro"/>
</dbReference>
<dbReference type="PRINTS" id="PR00463">
    <property type="entry name" value="EP450I"/>
</dbReference>
<name>A0AAV3QQF0_LITER</name>
<comment type="cofactor">
    <cofactor evidence="11">
        <name>heme</name>
        <dbReference type="ChEBI" id="CHEBI:30413"/>
    </cofactor>
</comment>
<dbReference type="GO" id="GO:0004497">
    <property type="term" value="F:monooxygenase activity"/>
    <property type="evidence" value="ECO:0007669"/>
    <property type="project" value="UniProtKB-KW"/>
</dbReference>
<dbReference type="InterPro" id="IPR050665">
    <property type="entry name" value="Cytochrome_P450_Monooxygen"/>
</dbReference>
<comment type="caution">
    <text evidence="14">The sequence shown here is derived from an EMBL/GenBank/DDBJ whole genome shotgun (WGS) entry which is preliminary data.</text>
</comment>
<keyword evidence="3 11" id="KW-0349">Heme</keyword>
<organism evidence="14 15">
    <name type="scientific">Lithospermum erythrorhizon</name>
    <name type="common">Purple gromwell</name>
    <name type="synonym">Lithospermum officinale var. erythrorhizon</name>
    <dbReference type="NCBI Taxonomy" id="34254"/>
    <lineage>
        <taxon>Eukaryota</taxon>
        <taxon>Viridiplantae</taxon>
        <taxon>Streptophyta</taxon>
        <taxon>Embryophyta</taxon>
        <taxon>Tracheophyta</taxon>
        <taxon>Spermatophyta</taxon>
        <taxon>Magnoliopsida</taxon>
        <taxon>eudicotyledons</taxon>
        <taxon>Gunneridae</taxon>
        <taxon>Pentapetalae</taxon>
        <taxon>asterids</taxon>
        <taxon>lamiids</taxon>
        <taxon>Boraginales</taxon>
        <taxon>Boraginaceae</taxon>
        <taxon>Boraginoideae</taxon>
        <taxon>Lithospermeae</taxon>
        <taxon>Lithospermum</taxon>
    </lineage>
</organism>
<proteinExistence type="inferred from homology"/>
<evidence type="ECO:0000256" key="1">
    <source>
        <dbReference type="ARBA" id="ARBA00004370"/>
    </source>
</evidence>
<keyword evidence="15" id="KW-1185">Reference proteome</keyword>
<dbReference type="GO" id="GO:0016020">
    <property type="term" value="C:membrane"/>
    <property type="evidence" value="ECO:0007669"/>
    <property type="project" value="UniProtKB-SubCell"/>
</dbReference>
<dbReference type="InterPro" id="IPR036396">
    <property type="entry name" value="Cyt_P450_sf"/>
</dbReference>
<keyword evidence="4 13" id="KW-0812">Transmembrane</keyword>
<keyword evidence="8 11" id="KW-0408">Iron</keyword>
<keyword evidence="7 12" id="KW-0560">Oxidoreductase</keyword>
<dbReference type="InterPro" id="IPR001128">
    <property type="entry name" value="Cyt_P450"/>
</dbReference>
<evidence type="ECO:0000256" key="11">
    <source>
        <dbReference type="PIRSR" id="PIRSR602401-1"/>
    </source>
</evidence>
<evidence type="ECO:0000256" key="12">
    <source>
        <dbReference type="RuleBase" id="RU000461"/>
    </source>
</evidence>
<dbReference type="Gene3D" id="1.10.630.10">
    <property type="entry name" value="Cytochrome P450"/>
    <property type="match status" value="1"/>
</dbReference>
<dbReference type="PRINTS" id="PR00385">
    <property type="entry name" value="P450"/>
</dbReference>
<dbReference type="Pfam" id="PF00067">
    <property type="entry name" value="p450"/>
    <property type="match status" value="1"/>
</dbReference>
<dbReference type="AlphaFoldDB" id="A0AAV3QQF0"/>
<dbReference type="Proteomes" id="UP001454036">
    <property type="component" value="Unassembled WGS sequence"/>
</dbReference>
<dbReference type="PANTHER" id="PTHR24282">
    <property type="entry name" value="CYTOCHROME P450 FAMILY MEMBER"/>
    <property type="match status" value="1"/>
</dbReference>
<gene>
    <name evidence="14" type="ORF">LIER_20397</name>
</gene>
<evidence type="ECO:0000256" key="13">
    <source>
        <dbReference type="SAM" id="Phobius"/>
    </source>
</evidence>
<dbReference type="GO" id="GO:0020037">
    <property type="term" value="F:heme binding"/>
    <property type="evidence" value="ECO:0007669"/>
    <property type="project" value="InterPro"/>
</dbReference>
<dbReference type="SUPFAM" id="SSF48264">
    <property type="entry name" value="Cytochrome P450"/>
    <property type="match status" value="1"/>
</dbReference>
<comment type="similarity">
    <text evidence="2 12">Belongs to the cytochrome P450 family.</text>
</comment>
<evidence type="ECO:0000256" key="7">
    <source>
        <dbReference type="ARBA" id="ARBA00023002"/>
    </source>
</evidence>
<feature type="transmembrane region" description="Helical" evidence="13">
    <location>
        <begin position="6"/>
        <end position="27"/>
    </location>
</feature>
<accession>A0AAV3QQF0</accession>
<protein>
    <submittedName>
        <fullName evidence="14">Oxygenase</fullName>
    </submittedName>
</protein>
<evidence type="ECO:0000256" key="10">
    <source>
        <dbReference type="ARBA" id="ARBA00023136"/>
    </source>
</evidence>
<evidence type="ECO:0000313" key="15">
    <source>
        <dbReference type="Proteomes" id="UP001454036"/>
    </source>
</evidence>
<evidence type="ECO:0000256" key="6">
    <source>
        <dbReference type="ARBA" id="ARBA00022989"/>
    </source>
</evidence>
<evidence type="ECO:0000256" key="5">
    <source>
        <dbReference type="ARBA" id="ARBA00022723"/>
    </source>
</evidence>
<comment type="subcellular location">
    <subcellularLocation>
        <location evidence="1">Membrane</location>
    </subcellularLocation>
</comment>
<keyword evidence="10 13" id="KW-0472">Membrane</keyword>
<evidence type="ECO:0000256" key="3">
    <source>
        <dbReference type="ARBA" id="ARBA00022617"/>
    </source>
</evidence>
<dbReference type="InterPro" id="IPR002401">
    <property type="entry name" value="Cyt_P450_E_grp-I"/>
</dbReference>
<evidence type="ECO:0000256" key="4">
    <source>
        <dbReference type="ARBA" id="ARBA00022692"/>
    </source>
</evidence>
<dbReference type="PROSITE" id="PS00086">
    <property type="entry name" value="CYTOCHROME_P450"/>
    <property type="match status" value="1"/>
</dbReference>
<keyword evidence="5 11" id="KW-0479">Metal-binding</keyword>
<keyword evidence="9 12" id="KW-0503">Monooxygenase</keyword>